<evidence type="ECO:0000313" key="1">
    <source>
        <dbReference type="EMBL" id="GIO42163.1"/>
    </source>
</evidence>
<proteinExistence type="predicted"/>
<dbReference type="EMBL" id="BORS01000005">
    <property type="protein sequence ID" value="GIO42163.1"/>
    <property type="molecule type" value="Genomic_DNA"/>
</dbReference>
<name>A0A920CM20_9BACL</name>
<accession>A0A920CM20</accession>
<reference evidence="1" key="1">
    <citation type="submission" date="2021-03" db="EMBL/GenBank/DDBJ databases">
        <title>Antimicrobial resistance genes in bacteria isolated from Japanese honey, and their potential for conferring macrolide and lincosamide resistance in the American foulbrood pathogen Paenibacillus larvae.</title>
        <authorList>
            <person name="Okamoto M."/>
            <person name="Kumagai M."/>
            <person name="Kanamori H."/>
            <person name="Takamatsu D."/>
        </authorList>
    </citation>
    <scope>NUCLEOTIDE SEQUENCE</scope>
    <source>
        <strain evidence="1">J41TS4</strain>
    </source>
</reference>
<comment type="caution">
    <text evidence="1">The sequence shown here is derived from an EMBL/GenBank/DDBJ whole genome shotgun (WGS) entry which is preliminary data.</text>
</comment>
<dbReference type="RefSeq" id="WP_301626779.1">
    <property type="nucleotide sequence ID" value="NZ_BORS01000005.1"/>
</dbReference>
<keyword evidence="2" id="KW-1185">Reference proteome</keyword>
<dbReference type="AlphaFoldDB" id="A0A920CM20"/>
<evidence type="ECO:0000313" key="2">
    <source>
        <dbReference type="Proteomes" id="UP000678895"/>
    </source>
</evidence>
<protein>
    <submittedName>
        <fullName evidence="1">Uncharacterized protein</fullName>
    </submittedName>
</protein>
<gene>
    <name evidence="1" type="ORF">J41TS4_19210</name>
</gene>
<dbReference type="PROSITE" id="PS51257">
    <property type="entry name" value="PROKAR_LIPOPROTEIN"/>
    <property type="match status" value="1"/>
</dbReference>
<dbReference type="Proteomes" id="UP000678895">
    <property type="component" value="Unassembled WGS sequence"/>
</dbReference>
<organism evidence="1 2">
    <name type="scientific">Paenibacillus apis</name>
    <dbReference type="NCBI Taxonomy" id="1792174"/>
    <lineage>
        <taxon>Bacteria</taxon>
        <taxon>Bacillati</taxon>
        <taxon>Bacillota</taxon>
        <taxon>Bacilli</taxon>
        <taxon>Bacillales</taxon>
        <taxon>Paenibacillaceae</taxon>
        <taxon>Paenibacillus</taxon>
    </lineage>
</organism>
<sequence length="199" mass="21775">MKKGNTGNRRFHLVFLIMAMVIFASVFSGCASKPDLSKKKGAYVVTIDGVEISPRKSTVKDLTNSGFQVAVREGDGDEAQYFELDSSMRLAANTSYYGNYLFKNDVLIAHLTLTGYTGVKSATVADIESISVDVADIEGFNVLIEGVPASEVTVENVEEKFPGIKPSGDNFELQNEDKYRILVSVKDGKIEGFTCNYLD</sequence>